<comment type="pathway">
    <text evidence="5">Pyrimidine metabolism; dUMP biosynthesis; dUMP from dCTP (dUTP route): step 2/2.</text>
</comment>
<comment type="caution">
    <text evidence="5">Lacks conserved residue(s) required for the propagation of feature annotation.</text>
</comment>
<dbReference type="Pfam" id="PF00692">
    <property type="entry name" value="dUTPase"/>
    <property type="match status" value="1"/>
</dbReference>
<comment type="similarity">
    <text evidence="1 5">Belongs to the dUTPase family.</text>
</comment>
<dbReference type="Gene3D" id="2.70.40.10">
    <property type="match status" value="1"/>
</dbReference>
<dbReference type="SUPFAM" id="SSF51283">
    <property type="entry name" value="dUTPase-like"/>
    <property type="match status" value="1"/>
</dbReference>
<dbReference type="GO" id="GO:0006226">
    <property type="term" value="P:dUMP biosynthetic process"/>
    <property type="evidence" value="ECO:0007669"/>
    <property type="project" value="UniProtKB-UniRule"/>
</dbReference>
<dbReference type="GO" id="GO:0000287">
    <property type="term" value="F:magnesium ion binding"/>
    <property type="evidence" value="ECO:0007669"/>
    <property type="project" value="UniProtKB-UniRule"/>
</dbReference>
<dbReference type="CDD" id="cd07557">
    <property type="entry name" value="trimeric_dUTPase"/>
    <property type="match status" value="1"/>
</dbReference>
<reference evidence="7" key="1">
    <citation type="submission" date="2021-08" db="EMBL/GenBank/DDBJ databases">
        <title>Comparative analyses of Brucepasteria parasyntrophica and Teretinema zuelzerae.</title>
        <authorList>
            <person name="Song Y."/>
            <person name="Brune A."/>
        </authorList>
    </citation>
    <scope>NUCLEOTIDE SEQUENCE</scope>
    <source>
        <strain evidence="7">DSM 1903</strain>
    </source>
</reference>
<feature type="binding site" evidence="5">
    <location>
        <begin position="68"/>
        <end position="70"/>
    </location>
    <ligand>
        <name>substrate</name>
    </ligand>
</feature>
<dbReference type="InterPro" id="IPR008181">
    <property type="entry name" value="dUTPase"/>
</dbReference>
<dbReference type="InterPro" id="IPR029054">
    <property type="entry name" value="dUTPase-like"/>
</dbReference>
<evidence type="ECO:0000256" key="3">
    <source>
        <dbReference type="ARBA" id="ARBA00023080"/>
    </source>
</evidence>
<comment type="cofactor">
    <cofactor evidence="5">
        <name>Mg(2+)</name>
        <dbReference type="ChEBI" id="CHEBI:18420"/>
    </cofactor>
</comment>
<organism evidence="7 8">
    <name type="scientific">Teretinema zuelzerae</name>
    <dbReference type="NCBI Taxonomy" id="156"/>
    <lineage>
        <taxon>Bacteria</taxon>
        <taxon>Pseudomonadati</taxon>
        <taxon>Spirochaetota</taxon>
        <taxon>Spirochaetia</taxon>
        <taxon>Spirochaetales</taxon>
        <taxon>Treponemataceae</taxon>
        <taxon>Teretinema</taxon>
    </lineage>
</organism>
<dbReference type="NCBIfam" id="NF001862">
    <property type="entry name" value="PRK00601.1"/>
    <property type="match status" value="1"/>
</dbReference>
<feature type="domain" description="dUTPase-like" evidence="6">
    <location>
        <begin position="16"/>
        <end position="147"/>
    </location>
</feature>
<dbReference type="NCBIfam" id="TIGR00576">
    <property type="entry name" value="dut"/>
    <property type="match status" value="1"/>
</dbReference>
<evidence type="ECO:0000259" key="6">
    <source>
        <dbReference type="Pfam" id="PF00692"/>
    </source>
</evidence>
<evidence type="ECO:0000256" key="5">
    <source>
        <dbReference type="HAMAP-Rule" id="MF_00116"/>
    </source>
</evidence>
<keyword evidence="5" id="KW-0460">Magnesium</keyword>
<dbReference type="InterPro" id="IPR036157">
    <property type="entry name" value="dUTPase-like_sf"/>
</dbReference>
<dbReference type="GO" id="GO:0046081">
    <property type="term" value="P:dUTP catabolic process"/>
    <property type="evidence" value="ECO:0007669"/>
    <property type="project" value="InterPro"/>
</dbReference>
<proteinExistence type="inferred from homology"/>
<keyword evidence="3 5" id="KW-0546">Nucleotide metabolism</keyword>
<protein>
    <recommendedName>
        <fullName evidence="5">Deoxyuridine 5'-triphosphate nucleotidohydrolase</fullName>
        <shortName evidence="5">dUTPase</shortName>
        <ecNumber evidence="5">3.6.1.23</ecNumber>
    </recommendedName>
    <alternativeName>
        <fullName evidence="5">dUTP pyrophosphatase</fullName>
    </alternativeName>
</protein>
<comment type="caution">
    <text evidence="7">The sequence shown here is derived from an EMBL/GenBank/DDBJ whole genome shotgun (WGS) entry which is preliminary data.</text>
</comment>
<evidence type="ECO:0000256" key="2">
    <source>
        <dbReference type="ARBA" id="ARBA00022801"/>
    </source>
</evidence>
<accession>A0AAE3JLF0</accession>
<evidence type="ECO:0000256" key="1">
    <source>
        <dbReference type="ARBA" id="ARBA00006581"/>
    </source>
</evidence>
<dbReference type="InterPro" id="IPR033704">
    <property type="entry name" value="dUTPase_trimeric"/>
</dbReference>
<feature type="binding site" evidence="5">
    <location>
        <begin position="85"/>
        <end position="87"/>
    </location>
    <ligand>
        <name>substrate</name>
    </ligand>
</feature>
<dbReference type="PANTHER" id="PTHR11241">
    <property type="entry name" value="DEOXYURIDINE 5'-TRIPHOSPHATE NUCLEOTIDOHYDROLASE"/>
    <property type="match status" value="1"/>
</dbReference>
<dbReference type="RefSeq" id="WP_230755288.1">
    <property type="nucleotide sequence ID" value="NZ_JAINWA010000003.1"/>
</dbReference>
<dbReference type="GO" id="GO:0004170">
    <property type="term" value="F:dUTP diphosphatase activity"/>
    <property type="evidence" value="ECO:0007669"/>
    <property type="project" value="UniProtKB-UniRule"/>
</dbReference>
<evidence type="ECO:0000313" key="8">
    <source>
        <dbReference type="Proteomes" id="UP001198163"/>
    </source>
</evidence>
<dbReference type="AlphaFoldDB" id="A0AAE3JLF0"/>
<dbReference type="Proteomes" id="UP001198163">
    <property type="component" value="Unassembled WGS sequence"/>
</dbReference>
<gene>
    <name evidence="5 7" type="primary">dut</name>
    <name evidence="7" type="ORF">K7J14_08615</name>
</gene>
<comment type="catalytic activity">
    <reaction evidence="4 5">
        <text>dUTP + H2O = dUMP + diphosphate + H(+)</text>
        <dbReference type="Rhea" id="RHEA:10248"/>
        <dbReference type="ChEBI" id="CHEBI:15377"/>
        <dbReference type="ChEBI" id="CHEBI:15378"/>
        <dbReference type="ChEBI" id="CHEBI:33019"/>
        <dbReference type="ChEBI" id="CHEBI:61555"/>
        <dbReference type="ChEBI" id="CHEBI:246422"/>
        <dbReference type="EC" id="3.6.1.23"/>
    </reaction>
</comment>
<dbReference type="EMBL" id="JAINWA010000003">
    <property type="protein sequence ID" value="MCD1654764.1"/>
    <property type="molecule type" value="Genomic_DNA"/>
</dbReference>
<keyword evidence="2 5" id="KW-0378">Hydrolase</keyword>
<sequence length="149" mass="15603">MRQVIKVLMKDGLNDSRLPKYATDGSAGADVCAFLSSPVVIGPGERKLVPTGLFVEIPQGFEIQVRSRSGLALKHGVAVLNSPGTIDSDYRGEIGIVLINHGSEPFTVSDGDRIAQLVVSPVVQAGFGFSEALTDSSRGANGYGSTGRN</sequence>
<comment type="function">
    <text evidence="5">This enzyme is involved in nucleotide metabolism: it produces dUMP, the immediate precursor of thymidine nucleotides and it decreases the intracellular concentration of dUTP so that uracil cannot be incorporated into DNA.</text>
</comment>
<evidence type="ECO:0000256" key="4">
    <source>
        <dbReference type="ARBA" id="ARBA00047686"/>
    </source>
</evidence>
<keyword evidence="5" id="KW-0479">Metal-binding</keyword>
<keyword evidence="8" id="KW-1185">Reference proteome</keyword>
<dbReference type="EC" id="3.6.1.23" evidence="5"/>
<name>A0AAE3JLF0_9SPIR</name>
<evidence type="ECO:0000313" key="7">
    <source>
        <dbReference type="EMBL" id="MCD1654764.1"/>
    </source>
</evidence>
<dbReference type="PANTHER" id="PTHR11241:SF0">
    <property type="entry name" value="DEOXYURIDINE 5'-TRIPHOSPHATE NUCLEOTIDOHYDROLASE"/>
    <property type="match status" value="1"/>
</dbReference>
<feature type="binding site" evidence="5">
    <location>
        <position position="81"/>
    </location>
    <ligand>
        <name>substrate</name>
    </ligand>
</feature>
<dbReference type="HAMAP" id="MF_00116">
    <property type="entry name" value="dUTPase_bact"/>
    <property type="match status" value="1"/>
</dbReference>